<reference evidence="2 3" key="1">
    <citation type="journal article" date="2014" name="BMC Genomics">
        <title>Comparative genome sequencing reveals chemotype-specific gene clusters in the toxigenic black mold Stachybotrys.</title>
        <authorList>
            <person name="Semeiks J."/>
            <person name="Borek D."/>
            <person name="Otwinowski Z."/>
            <person name="Grishin N.V."/>
        </authorList>
    </citation>
    <scope>NUCLEOTIDE SEQUENCE [LARGE SCALE GENOMIC DNA]</scope>
    <source>
        <strain evidence="2 3">IBT 40285</strain>
    </source>
</reference>
<feature type="compositionally biased region" description="Polar residues" evidence="1">
    <location>
        <begin position="427"/>
        <end position="438"/>
    </location>
</feature>
<dbReference type="InParanoid" id="A0A084QMT7"/>
<name>A0A084QMT7_STAC4</name>
<feature type="region of interest" description="Disordered" evidence="1">
    <location>
        <begin position="190"/>
        <end position="275"/>
    </location>
</feature>
<feature type="compositionally biased region" description="Polar residues" evidence="1">
    <location>
        <begin position="536"/>
        <end position="557"/>
    </location>
</feature>
<keyword evidence="3" id="KW-1185">Reference proteome</keyword>
<feature type="region of interest" description="Disordered" evidence="1">
    <location>
        <begin position="345"/>
        <end position="1168"/>
    </location>
</feature>
<feature type="region of interest" description="Disordered" evidence="1">
    <location>
        <begin position="1"/>
        <end position="36"/>
    </location>
</feature>
<protein>
    <submittedName>
        <fullName evidence="2">Uncharacterized protein</fullName>
    </submittedName>
</protein>
<evidence type="ECO:0000256" key="1">
    <source>
        <dbReference type="SAM" id="MobiDB-lite"/>
    </source>
</evidence>
<dbReference type="EMBL" id="KL660607">
    <property type="protein sequence ID" value="KFA65272.1"/>
    <property type="molecule type" value="Genomic_DNA"/>
</dbReference>
<feature type="compositionally biased region" description="Basic and acidic residues" evidence="1">
    <location>
        <begin position="731"/>
        <end position="742"/>
    </location>
</feature>
<feature type="compositionally biased region" description="Low complexity" evidence="1">
    <location>
        <begin position="642"/>
        <end position="659"/>
    </location>
</feature>
<feature type="compositionally biased region" description="Low complexity" evidence="1">
    <location>
        <begin position="558"/>
        <end position="574"/>
    </location>
</feature>
<dbReference type="HOGENOM" id="CLU_002672_0_0_1"/>
<organism evidence="2 3">
    <name type="scientific">Stachybotrys chlorohalonatus (strain IBT 40285)</name>
    <dbReference type="NCBI Taxonomy" id="1283841"/>
    <lineage>
        <taxon>Eukaryota</taxon>
        <taxon>Fungi</taxon>
        <taxon>Dikarya</taxon>
        <taxon>Ascomycota</taxon>
        <taxon>Pezizomycotina</taxon>
        <taxon>Sordariomycetes</taxon>
        <taxon>Hypocreomycetidae</taxon>
        <taxon>Hypocreales</taxon>
        <taxon>Stachybotryaceae</taxon>
        <taxon>Stachybotrys</taxon>
    </lineage>
</organism>
<dbReference type="STRING" id="1283841.A0A084QMT7"/>
<feature type="region of interest" description="Disordered" evidence="1">
    <location>
        <begin position="130"/>
        <end position="153"/>
    </location>
</feature>
<feature type="compositionally biased region" description="Low complexity" evidence="1">
    <location>
        <begin position="226"/>
        <end position="240"/>
    </location>
</feature>
<feature type="compositionally biased region" description="Basic and acidic residues" evidence="1">
    <location>
        <begin position="466"/>
        <end position="475"/>
    </location>
</feature>
<feature type="compositionally biased region" description="Low complexity" evidence="1">
    <location>
        <begin position="877"/>
        <end position="886"/>
    </location>
</feature>
<accession>A0A084QMT7</accession>
<evidence type="ECO:0000313" key="3">
    <source>
        <dbReference type="Proteomes" id="UP000028524"/>
    </source>
</evidence>
<dbReference type="OrthoDB" id="5335210at2759"/>
<sequence>MNRFRTRKKVKDEVTAPRPSQESDASSPFRMFGRKKSIDDESKPVIDLANALPTNDDFRTSLLMTGLSARFSMLREQDDPNSLLGKASDDSVLFTKRQSRMADFGFTAGLGDIAEVESIRAPAYSRVESFQSSDDGASTTATSVMNRSKPLEGNSLFGGRQKIYKIPAGSKSGFPGRIVYDDDISQSAFQRWRQAQKERSSLDDDEPSDTVDSELPTDFSRRRETNSTTSSGPSGGRNSTAATSIMSTSHTASAKDWQTAGGTNTPGTTPALERSITRTRRLYEQSLNQDLHEQQSSALSRIDTLTRQRNFGTRTPDPSPNVPSPTTAAFGERALDRRPIMAKSSAPNLRSFTPPTSGFPQMSPPEVGARFPPLEQKAAFGAVPPLSPPISETGDQPGLALQSGERTKSATALFNRPLQQYDETKFAQRQRQMQQGRETPSGRPRGESNASVPTSRSTSRSSARGQAHEKQELPQKEPTVQEESTGATFFDDDDDASPAEPIQSPALPQVTFARPDDQAHPALRNFSMERYHAVSPASQEEQITERTITVPENNTLQSSSPSPTIITPPIDSPTLGPTSGLSGMVHQHLRNASIASSFYGPEQSESQHEPLQNRGDTSCLDLSEADWDMAHGKVDAGNRPESAGGAAPSSGMASSSNAGQNVEEELDDFARHLADGARRVREKLNSYVESDSNPATPIPTTPTEPNGKSLGPGLRSNALGILKSKSSRGSLVDRGRENREPFLPKAPKAQGIGNATMPRSASKTSLEVADNMASTDGFDRYDEVDDSSEQKENVHAGLKAFRQARRELQKMKELELQHRRQQPPQGPPPQPPYESHARPEAQPLSYEEDPHVARAPSQDRPPISYNRLPPRVDSRNGTRSRSGSRTASERDRSGSDTSNAGQNFSRPGRLRNGSSTIAEHEGLSIQPSNGVPRQGPMLRSPGLPGTDIKRSPIMPPHPYPSAVSPSVRPPFGDRLDSLNTQLPARHDPAQSSPIGPYPGPMHPHARSTPVTPDAMTPEGLNLRMPRGRDANDNAMGRPHGLYVPGHDYDRQPGPDFRGYSGSTASTPNLHASHHGGHSAPPLPPINPRRKNGRSPYPGSSGEDSSRSPPPGRKSPAHRERSPAPLLMPENEAPDSYRQRLRKVPSEANVPNARNRRGMTDASRFPAQI</sequence>
<feature type="compositionally biased region" description="Low complexity" evidence="1">
    <location>
        <begin position="132"/>
        <end position="143"/>
    </location>
</feature>
<feature type="compositionally biased region" description="Basic and acidic residues" evidence="1">
    <location>
        <begin position="668"/>
        <end position="684"/>
    </location>
</feature>
<dbReference type="OMA" id="MGLFNKP"/>
<feature type="compositionally biased region" description="Polar residues" evidence="1">
    <location>
        <begin position="895"/>
        <end position="905"/>
    </location>
</feature>
<dbReference type="AlphaFoldDB" id="A0A084QMT7"/>
<feature type="compositionally biased region" description="Low complexity" evidence="1">
    <location>
        <begin position="259"/>
        <end position="271"/>
    </location>
</feature>
<feature type="compositionally biased region" description="Basic and acidic residues" evidence="1">
    <location>
        <begin position="804"/>
        <end position="818"/>
    </location>
</feature>
<feature type="compositionally biased region" description="Acidic residues" evidence="1">
    <location>
        <begin position="203"/>
        <end position="212"/>
    </location>
</feature>
<feature type="compositionally biased region" description="Polar residues" evidence="1">
    <location>
        <begin position="1060"/>
        <end position="1069"/>
    </location>
</feature>
<dbReference type="Proteomes" id="UP000028524">
    <property type="component" value="Unassembled WGS sequence"/>
</dbReference>
<gene>
    <name evidence="2" type="ORF">S40285_02713</name>
</gene>
<feature type="compositionally biased region" description="Basic and acidic residues" evidence="1">
    <location>
        <begin position="628"/>
        <end position="638"/>
    </location>
</feature>
<feature type="compositionally biased region" description="Polar residues" evidence="1">
    <location>
        <begin position="241"/>
        <end position="252"/>
    </location>
</feature>
<proteinExistence type="predicted"/>
<feature type="compositionally biased region" description="Polar residues" evidence="1">
    <location>
        <begin position="345"/>
        <end position="360"/>
    </location>
</feature>
<evidence type="ECO:0000313" key="2">
    <source>
        <dbReference type="EMBL" id="KFA65272.1"/>
    </source>
</evidence>